<dbReference type="Proteomes" id="UP000316213">
    <property type="component" value="Unassembled WGS sequence"/>
</dbReference>
<evidence type="ECO:0000313" key="2">
    <source>
        <dbReference type="EMBL" id="TWT77164.1"/>
    </source>
</evidence>
<evidence type="ECO:0000313" key="3">
    <source>
        <dbReference type="Proteomes" id="UP000316213"/>
    </source>
</evidence>
<evidence type="ECO:0000259" key="1">
    <source>
        <dbReference type="Pfam" id="PF12770"/>
    </source>
</evidence>
<dbReference type="PANTHER" id="PTHR10098:SF108">
    <property type="entry name" value="TETRATRICOPEPTIDE REPEAT PROTEIN 28"/>
    <property type="match status" value="1"/>
</dbReference>
<keyword evidence="3" id="KW-1185">Reference proteome</keyword>
<dbReference type="EMBL" id="SJPM01000067">
    <property type="protein sequence ID" value="TWT77164.1"/>
    <property type="molecule type" value="Genomic_DNA"/>
</dbReference>
<feature type="domain" description="CHAT" evidence="1">
    <location>
        <begin position="74"/>
        <end position="409"/>
    </location>
</feature>
<dbReference type="InterPro" id="IPR024983">
    <property type="entry name" value="CHAT_dom"/>
</dbReference>
<name>A0A5C5YQF6_9BACT</name>
<comment type="caution">
    <text evidence="2">The sequence shown here is derived from an EMBL/GenBank/DDBJ whole genome shotgun (WGS) entry which is preliminary data.</text>
</comment>
<sequence length="411" mass="45276">MRLPVRDLISDDVLRTEYFGWVVPPTAEGEVRIVEFGDAEELDQLIRDWRDEFSNLSNSSGLSSVERISADQSISKKLSRRLLAPLASVMKDERLRLVLSPDGELWNLPWAALIDDNDKFLIESFQIDYVNSGRDVLDNPSQKSTTVEQTVIFADPDFDSLPKSLPVRQTVDQNITPISRHATIIGKAVALPGTRREAESIRELLAEASNESASVFLGSLASETNFKALSHPKILVVSTHGFFLQPESAISGDSDADQDRLENGGRFIENPLLRCGLLLAGYNTDKVDSPADDGLLTGVEILNTDLQGTELVVLSACDTALGDVRSGEGVAGLRQAFRIAGAEAVMASLWQVEDSSTARLISDFFAQIFRGESAGRALRMAQLNRIRIQRQKNENAHPFFWAAFTLTGNRK</sequence>
<reference evidence="2 3" key="1">
    <citation type="submission" date="2019-02" db="EMBL/GenBank/DDBJ databases">
        <title>Deep-cultivation of Planctomycetes and their phenomic and genomic characterization uncovers novel biology.</title>
        <authorList>
            <person name="Wiegand S."/>
            <person name="Jogler M."/>
            <person name="Boedeker C."/>
            <person name="Pinto D."/>
            <person name="Vollmers J."/>
            <person name="Rivas-Marin E."/>
            <person name="Kohn T."/>
            <person name="Peeters S.H."/>
            <person name="Heuer A."/>
            <person name="Rast P."/>
            <person name="Oberbeckmann S."/>
            <person name="Bunk B."/>
            <person name="Jeske O."/>
            <person name="Meyerdierks A."/>
            <person name="Storesund J.E."/>
            <person name="Kallscheuer N."/>
            <person name="Luecker S."/>
            <person name="Lage O.M."/>
            <person name="Pohl T."/>
            <person name="Merkel B.J."/>
            <person name="Hornburger P."/>
            <person name="Mueller R.-W."/>
            <person name="Bruemmer F."/>
            <person name="Labrenz M."/>
            <person name="Spormann A.M."/>
            <person name="Op Den Camp H."/>
            <person name="Overmann J."/>
            <person name="Amann R."/>
            <person name="Jetten M.S.M."/>
            <person name="Mascher T."/>
            <person name="Medema M.H."/>
            <person name="Devos D.P."/>
            <person name="Kaster A.-K."/>
            <person name="Ovreas L."/>
            <person name="Rohde M."/>
            <person name="Galperin M.Y."/>
            <person name="Jogler C."/>
        </authorList>
    </citation>
    <scope>NUCLEOTIDE SEQUENCE [LARGE SCALE GENOMIC DNA]</scope>
    <source>
        <strain evidence="2 3">Pla100</strain>
    </source>
</reference>
<proteinExistence type="predicted"/>
<organism evidence="2 3">
    <name type="scientific">Neorhodopirellula pilleata</name>
    <dbReference type="NCBI Taxonomy" id="2714738"/>
    <lineage>
        <taxon>Bacteria</taxon>
        <taxon>Pseudomonadati</taxon>
        <taxon>Planctomycetota</taxon>
        <taxon>Planctomycetia</taxon>
        <taxon>Pirellulales</taxon>
        <taxon>Pirellulaceae</taxon>
        <taxon>Neorhodopirellula</taxon>
    </lineage>
</organism>
<dbReference type="AlphaFoldDB" id="A0A5C5YQF6"/>
<protein>
    <submittedName>
        <fullName evidence="2">CHAT domain protein</fullName>
    </submittedName>
</protein>
<accession>A0A5C5YQF6</accession>
<dbReference type="PANTHER" id="PTHR10098">
    <property type="entry name" value="RAPSYN-RELATED"/>
    <property type="match status" value="1"/>
</dbReference>
<gene>
    <name evidence="2" type="ORF">Pla100_63410</name>
</gene>
<dbReference type="Pfam" id="PF12770">
    <property type="entry name" value="CHAT"/>
    <property type="match status" value="1"/>
</dbReference>